<proteinExistence type="inferred from homology"/>
<comment type="caution">
    <text evidence="5">The sequence shown here is derived from an EMBL/GenBank/DDBJ whole genome shotgun (WGS) entry which is preliminary data.</text>
</comment>
<dbReference type="Proteomes" id="UP000177328">
    <property type="component" value="Unassembled WGS sequence"/>
</dbReference>
<dbReference type="InterPro" id="IPR005474">
    <property type="entry name" value="Transketolase_N"/>
</dbReference>
<protein>
    <recommendedName>
        <fullName evidence="4">Transketolase N-terminal domain-containing protein</fullName>
    </recommendedName>
</protein>
<dbReference type="Pfam" id="PF00456">
    <property type="entry name" value="Transketolase_N"/>
    <property type="match status" value="1"/>
</dbReference>
<reference evidence="5 6" key="1">
    <citation type="journal article" date="2016" name="Nat. Commun.">
        <title>Thousands of microbial genomes shed light on interconnected biogeochemical processes in an aquifer system.</title>
        <authorList>
            <person name="Anantharaman K."/>
            <person name="Brown C.T."/>
            <person name="Hug L.A."/>
            <person name="Sharon I."/>
            <person name="Castelle C.J."/>
            <person name="Probst A.J."/>
            <person name="Thomas B.C."/>
            <person name="Singh A."/>
            <person name="Wilkins M.J."/>
            <person name="Karaoz U."/>
            <person name="Brodie E.L."/>
            <person name="Williams K.H."/>
            <person name="Hubbard S.S."/>
            <person name="Banfield J.F."/>
        </authorList>
    </citation>
    <scope>NUCLEOTIDE SEQUENCE [LARGE SCALE GENOMIC DNA]</scope>
</reference>
<accession>A0A1F5KIS4</accession>
<dbReference type="SUPFAM" id="SSF52518">
    <property type="entry name" value="Thiamin diphosphate-binding fold (THDP-binding)"/>
    <property type="match status" value="1"/>
</dbReference>
<gene>
    <name evidence="5" type="ORF">A3D25_05600</name>
</gene>
<feature type="domain" description="Transketolase N-terminal" evidence="4">
    <location>
        <begin position="51"/>
        <end position="213"/>
    </location>
</feature>
<dbReference type="PANTHER" id="PTHR47514:SF1">
    <property type="entry name" value="TRANSKETOLASE N-TERMINAL SECTION-RELATED"/>
    <property type="match status" value="1"/>
</dbReference>
<evidence type="ECO:0000256" key="3">
    <source>
        <dbReference type="ARBA" id="ARBA00023052"/>
    </source>
</evidence>
<sequence>MINKSKLTSDQKQLRVRILELSFKLKLSHLGSCLSAVDLINGVYAVKKRNEKFVLSNGHAGMALYAVLEKYGYIKDAKLINELMIHPDRNPKIGIHVSTGSLGHGLPIALGMALADRKKAVYCMISDGECTEGSIWEAFRIAHEQKLANLKVVLNANGWGAYSTINLTTLKKRIKAFGFAVSDINGHRQIEIVQALKQKSRFPSLIFARTTVEQLPFLKGQDAHYFVMNPNDYQLARQLLS</sequence>
<evidence type="ECO:0000313" key="5">
    <source>
        <dbReference type="EMBL" id="OGE40720.1"/>
    </source>
</evidence>
<comment type="cofactor">
    <cofactor evidence="1">
        <name>thiamine diphosphate</name>
        <dbReference type="ChEBI" id="CHEBI:58937"/>
    </cofactor>
</comment>
<keyword evidence="3" id="KW-0786">Thiamine pyrophosphate</keyword>
<evidence type="ECO:0000259" key="4">
    <source>
        <dbReference type="Pfam" id="PF00456"/>
    </source>
</evidence>
<dbReference type="PANTHER" id="PTHR47514">
    <property type="entry name" value="TRANSKETOLASE N-TERMINAL SECTION-RELATED"/>
    <property type="match status" value="1"/>
</dbReference>
<evidence type="ECO:0000256" key="2">
    <source>
        <dbReference type="ARBA" id="ARBA00007131"/>
    </source>
</evidence>
<dbReference type="EMBL" id="MFDD01000006">
    <property type="protein sequence ID" value="OGE40720.1"/>
    <property type="molecule type" value="Genomic_DNA"/>
</dbReference>
<organism evidence="5 6">
    <name type="scientific">Candidatus Daviesbacteria bacterium RIFCSPHIGHO2_02_FULL_43_12</name>
    <dbReference type="NCBI Taxonomy" id="1797776"/>
    <lineage>
        <taxon>Bacteria</taxon>
        <taxon>Candidatus Daviesiibacteriota</taxon>
    </lineage>
</organism>
<name>A0A1F5KIS4_9BACT</name>
<dbReference type="InterPro" id="IPR029061">
    <property type="entry name" value="THDP-binding"/>
</dbReference>
<evidence type="ECO:0000313" key="6">
    <source>
        <dbReference type="Proteomes" id="UP000177328"/>
    </source>
</evidence>
<dbReference type="Gene3D" id="3.40.50.970">
    <property type="match status" value="1"/>
</dbReference>
<comment type="similarity">
    <text evidence="2">Belongs to the transketolase family.</text>
</comment>
<evidence type="ECO:0000256" key="1">
    <source>
        <dbReference type="ARBA" id="ARBA00001964"/>
    </source>
</evidence>
<dbReference type="AlphaFoldDB" id="A0A1F5KIS4"/>